<dbReference type="EMBL" id="BAAFGK010000004">
    <property type="protein sequence ID" value="GAB0057344.1"/>
    <property type="molecule type" value="Genomic_DNA"/>
</dbReference>
<comment type="caution">
    <text evidence="2">The sequence shown here is derived from an EMBL/GenBank/DDBJ whole genome shotgun (WGS) entry which is preliminary data.</text>
</comment>
<evidence type="ECO:0000313" key="2">
    <source>
        <dbReference type="EMBL" id="GAB0057344.1"/>
    </source>
</evidence>
<dbReference type="InterPro" id="IPR010982">
    <property type="entry name" value="Lambda_DNA-bd_dom_sf"/>
</dbReference>
<reference evidence="2 3" key="2">
    <citation type="submission" date="2024-09" db="EMBL/GenBank/DDBJ databases">
        <title>Draft genome sequence of Candidatus Magnetaquicoccaceae bacterium FCR-1.</title>
        <authorList>
            <person name="Shimoshige H."/>
            <person name="Shimamura S."/>
            <person name="Taoka A."/>
            <person name="Kobayashi H."/>
            <person name="Maekawa T."/>
        </authorList>
    </citation>
    <scope>NUCLEOTIDE SEQUENCE [LARGE SCALE GENOMIC DNA]</scope>
    <source>
        <strain evidence="2 3">FCR-1</strain>
    </source>
</reference>
<dbReference type="RefSeq" id="WP_420905036.1">
    <property type="nucleotide sequence ID" value="NZ_BAAFGK010000004.1"/>
</dbReference>
<name>A0ABQ0C8X7_9PROT</name>
<dbReference type="Gene3D" id="1.10.260.40">
    <property type="entry name" value="lambda repressor-like DNA-binding domains"/>
    <property type="match status" value="1"/>
</dbReference>
<accession>A0ABQ0C8X7</accession>
<dbReference type="InterPro" id="IPR010744">
    <property type="entry name" value="Phage_CI_N"/>
</dbReference>
<proteinExistence type="predicted"/>
<dbReference type="Proteomes" id="UP001628193">
    <property type="component" value="Unassembled WGS sequence"/>
</dbReference>
<keyword evidence="3" id="KW-1185">Reference proteome</keyword>
<protein>
    <recommendedName>
        <fullName evidence="1">Bacteriophage CI repressor N-terminal domain-containing protein</fullName>
    </recommendedName>
</protein>
<reference evidence="2 3" key="1">
    <citation type="submission" date="2024-05" db="EMBL/GenBank/DDBJ databases">
        <authorList>
            <consortium name="Candidatus Magnetaquicoccaceae bacterium FCR-1 genome sequencing consortium"/>
            <person name="Shimoshige H."/>
            <person name="Shimamura S."/>
            <person name="Taoka A."/>
            <person name="Kobayashi H."/>
            <person name="Maekawa T."/>
        </authorList>
    </citation>
    <scope>NUCLEOTIDE SEQUENCE [LARGE SCALE GENOMIC DNA]</scope>
    <source>
        <strain evidence="2 3">FCR-1</strain>
    </source>
</reference>
<sequence>MKKTFPPILARICEHLNLNKNQDIASALGVAQPTVINWGERNDIPLDRAVEFSKRERISLDWLITGEGPKYKSEGLTPTIPATTSPDETALLDAYRAADEAGRAALLITAKAMARKA</sequence>
<gene>
    <name evidence="2" type="ORF">SIID45300_01671</name>
</gene>
<evidence type="ECO:0000259" key="1">
    <source>
        <dbReference type="Pfam" id="PF07022"/>
    </source>
</evidence>
<feature type="domain" description="Bacteriophage CI repressor N-terminal" evidence="1">
    <location>
        <begin position="8"/>
        <end position="71"/>
    </location>
</feature>
<organism evidence="2 3">
    <name type="scientific">Candidatus Magnetaquiglobus chichijimensis</name>
    <dbReference type="NCBI Taxonomy" id="3141448"/>
    <lineage>
        <taxon>Bacteria</taxon>
        <taxon>Pseudomonadati</taxon>
        <taxon>Pseudomonadota</taxon>
        <taxon>Magnetococcia</taxon>
        <taxon>Magnetococcales</taxon>
        <taxon>Candidatus Magnetaquicoccaceae</taxon>
        <taxon>Candidatus Magnetaquiglobus</taxon>
    </lineage>
</organism>
<evidence type="ECO:0000313" key="3">
    <source>
        <dbReference type="Proteomes" id="UP001628193"/>
    </source>
</evidence>
<dbReference type="Pfam" id="PF07022">
    <property type="entry name" value="Phage_CI_repr"/>
    <property type="match status" value="1"/>
</dbReference>